<dbReference type="FunFam" id="3.40.50.2300:FF:000021">
    <property type="entry name" value="Two-component system response regulator KdpE"/>
    <property type="match status" value="1"/>
</dbReference>
<dbReference type="Proteomes" id="UP000474024">
    <property type="component" value="Unassembled WGS sequence"/>
</dbReference>
<dbReference type="SMART" id="SM00448">
    <property type="entry name" value="REC"/>
    <property type="match status" value="1"/>
</dbReference>
<dbReference type="AlphaFoldDB" id="A0A6L5YUU4"/>
<dbReference type="GO" id="GO:0032993">
    <property type="term" value="C:protein-DNA complex"/>
    <property type="evidence" value="ECO:0007669"/>
    <property type="project" value="TreeGrafter"/>
</dbReference>
<dbReference type="EMBL" id="VUNI01000024">
    <property type="protein sequence ID" value="MST75726.1"/>
    <property type="molecule type" value="Genomic_DNA"/>
</dbReference>
<evidence type="ECO:0000259" key="12">
    <source>
        <dbReference type="PROSITE" id="PS50110"/>
    </source>
</evidence>
<evidence type="ECO:0000256" key="11">
    <source>
        <dbReference type="PROSITE-ProRule" id="PRU01091"/>
    </source>
</evidence>
<sequence>MNSYKVLLVEDELNICNFIKMVFETNGYRFTAAQTGKGGLDKFQTEKPDLVVLDLGLPDMDGVDIIKEIRKNSDVPIIVLSARTDEADKVEALDLGVNDYVTKPFGTGELLARVRAAIRNSRFQNAGSSRSNLQLADMTIDFDARKVTIAGNVIRLTQTEYHIVELLAVNTGKVLTYAEIINKIWGYSDSGSVKKLQVNMANIRKKFGEKPGEYRYILNELGVGYRMSDEGESIV</sequence>
<dbReference type="GO" id="GO:0045893">
    <property type="term" value="P:positive regulation of DNA-templated transcription"/>
    <property type="evidence" value="ECO:0007669"/>
    <property type="project" value="UniProtKB-ARBA"/>
</dbReference>
<dbReference type="CDD" id="cd00383">
    <property type="entry name" value="trans_reg_C"/>
    <property type="match status" value="1"/>
</dbReference>
<evidence type="ECO:0000256" key="6">
    <source>
        <dbReference type="ARBA" id="ARBA00023015"/>
    </source>
</evidence>
<gene>
    <name evidence="14" type="ORF">FYJ75_12015</name>
</gene>
<name>A0A6L5YUU4_9FIRM</name>
<evidence type="ECO:0000256" key="7">
    <source>
        <dbReference type="ARBA" id="ARBA00023125"/>
    </source>
</evidence>
<dbReference type="PROSITE" id="PS50110">
    <property type="entry name" value="RESPONSE_REGULATORY"/>
    <property type="match status" value="1"/>
</dbReference>
<dbReference type="PANTHER" id="PTHR48111:SF50">
    <property type="entry name" value="KDP OPERON TRANSCRIPTIONAL REGULATORY PROTEIN KDPE"/>
    <property type="match status" value="1"/>
</dbReference>
<dbReference type="SUPFAM" id="SSF52172">
    <property type="entry name" value="CheY-like"/>
    <property type="match status" value="1"/>
</dbReference>
<organism evidence="14 15">
    <name type="scientific">Roseburia porci</name>
    <dbReference type="NCBI Taxonomy" id="2605790"/>
    <lineage>
        <taxon>Bacteria</taxon>
        <taxon>Bacillati</taxon>
        <taxon>Bacillota</taxon>
        <taxon>Clostridia</taxon>
        <taxon>Lachnospirales</taxon>
        <taxon>Lachnospiraceae</taxon>
        <taxon>Roseburia</taxon>
    </lineage>
</organism>
<comment type="caution">
    <text evidence="14">The sequence shown here is derived from an EMBL/GenBank/DDBJ whole genome shotgun (WGS) entry which is preliminary data.</text>
</comment>
<feature type="domain" description="Response regulatory" evidence="12">
    <location>
        <begin position="5"/>
        <end position="118"/>
    </location>
</feature>
<protein>
    <recommendedName>
        <fullName evidence="2">Stage 0 sporulation protein A homolog</fullName>
    </recommendedName>
</protein>
<dbReference type="CDD" id="cd17620">
    <property type="entry name" value="REC_OmpR_KdpE-like"/>
    <property type="match status" value="1"/>
</dbReference>
<dbReference type="Pfam" id="PF00486">
    <property type="entry name" value="Trans_reg_C"/>
    <property type="match status" value="1"/>
</dbReference>
<evidence type="ECO:0000256" key="3">
    <source>
        <dbReference type="ARBA" id="ARBA00022490"/>
    </source>
</evidence>
<proteinExistence type="predicted"/>
<keyword evidence="3" id="KW-0963">Cytoplasm</keyword>
<dbReference type="RefSeq" id="WP_154430687.1">
    <property type="nucleotide sequence ID" value="NZ_VUNI01000024.1"/>
</dbReference>
<evidence type="ECO:0000256" key="2">
    <source>
        <dbReference type="ARBA" id="ARBA00018672"/>
    </source>
</evidence>
<dbReference type="Gene3D" id="6.10.250.690">
    <property type="match status" value="1"/>
</dbReference>
<dbReference type="GO" id="GO:0042802">
    <property type="term" value="F:identical protein binding"/>
    <property type="evidence" value="ECO:0007669"/>
    <property type="project" value="UniProtKB-ARBA"/>
</dbReference>
<evidence type="ECO:0000313" key="14">
    <source>
        <dbReference type="EMBL" id="MST75726.1"/>
    </source>
</evidence>
<dbReference type="Pfam" id="PF00072">
    <property type="entry name" value="Response_reg"/>
    <property type="match status" value="1"/>
</dbReference>
<comment type="function">
    <text evidence="9">May play the central regulatory role in sporulation. It may be an element of the effector pathway responsible for the activation of sporulation genes in response to nutritional stress. Spo0A may act in concert with spo0H (a sigma factor) to control the expression of some genes that are critical to the sporulation process.</text>
</comment>
<evidence type="ECO:0000256" key="10">
    <source>
        <dbReference type="PROSITE-ProRule" id="PRU00169"/>
    </source>
</evidence>
<dbReference type="GO" id="GO:0000987">
    <property type="term" value="F:cis-regulatory region sequence-specific DNA binding"/>
    <property type="evidence" value="ECO:0007669"/>
    <property type="project" value="UniProtKB-ARBA"/>
</dbReference>
<comment type="subcellular location">
    <subcellularLocation>
        <location evidence="1">Cytoplasm</location>
    </subcellularLocation>
</comment>
<keyword evidence="6" id="KW-0805">Transcription regulation</keyword>
<dbReference type="SMART" id="SM00862">
    <property type="entry name" value="Trans_reg_C"/>
    <property type="match status" value="1"/>
</dbReference>
<evidence type="ECO:0000256" key="9">
    <source>
        <dbReference type="ARBA" id="ARBA00024867"/>
    </source>
</evidence>
<keyword evidence="8" id="KW-0804">Transcription</keyword>
<dbReference type="GO" id="GO:0005829">
    <property type="term" value="C:cytosol"/>
    <property type="evidence" value="ECO:0007669"/>
    <property type="project" value="TreeGrafter"/>
</dbReference>
<dbReference type="Gene3D" id="3.40.50.2300">
    <property type="match status" value="1"/>
</dbReference>
<dbReference type="Gene3D" id="1.10.10.10">
    <property type="entry name" value="Winged helix-like DNA-binding domain superfamily/Winged helix DNA-binding domain"/>
    <property type="match status" value="1"/>
</dbReference>
<dbReference type="PANTHER" id="PTHR48111">
    <property type="entry name" value="REGULATOR OF RPOS"/>
    <property type="match status" value="1"/>
</dbReference>
<evidence type="ECO:0000256" key="5">
    <source>
        <dbReference type="ARBA" id="ARBA00023012"/>
    </source>
</evidence>
<dbReference type="InterPro" id="IPR001867">
    <property type="entry name" value="OmpR/PhoB-type_DNA-bd"/>
</dbReference>
<evidence type="ECO:0000256" key="8">
    <source>
        <dbReference type="ARBA" id="ARBA00023163"/>
    </source>
</evidence>
<dbReference type="InterPro" id="IPR036388">
    <property type="entry name" value="WH-like_DNA-bd_sf"/>
</dbReference>
<evidence type="ECO:0000313" key="15">
    <source>
        <dbReference type="Proteomes" id="UP000474024"/>
    </source>
</evidence>
<keyword evidence="5" id="KW-0902">Two-component regulatory system</keyword>
<evidence type="ECO:0000256" key="1">
    <source>
        <dbReference type="ARBA" id="ARBA00004496"/>
    </source>
</evidence>
<keyword evidence="7 11" id="KW-0238">DNA-binding</keyword>
<dbReference type="InterPro" id="IPR039420">
    <property type="entry name" value="WalR-like"/>
</dbReference>
<feature type="DNA-binding region" description="OmpR/PhoB-type" evidence="11">
    <location>
        <begin position="130"/>
        <end position="229"/>
    </location>
</feature>
<keyword evidence="15" id="KW-1185">Reference proteome</keyword>
<keyword evidence="4 10" id="KW-0597">Phosphoprotein</keyword>
<evidence type="ECO:0000256" key="4">
    <source>
        <dbReference type="ARBA" id="ARBA00022553"/>
    </source>
</evidence>
<accession>A0A6L5YUU4</accession>
<evidence type="ECO:0000259" key="13">
    <source>
        <dbReference type="PROSITE" id="PS51755"/>
    </source>
</evidence>
<reference evidence="14 15" key="1">
    <citation type="submission" date="2019-08" db="EMBL/GenBank/DDBJ databases">
        <title>In-depth cultivation of the pig gut microbiome towards novel bacterial diversity and tailored functional studies.</title>
        <authorList>
            <person name="Wylensek D."/>
            <person name="Hitch T.C.A."/>
            <person name="Clavel T."/>
        </authorList>
    </citation>
    <scope>NUCLEOTIDE SEQUENCE [LARGE SCALE GENOMIC DNA]</scope>
    <source>
        <strain evidence="14 15">MUC/MUC-530-WT-4D</strain>
    </source>
</reference>
<dbReference type="InterPro" id="IPR011006">
    <property type="entry name" value="CheY-like_superfamily"/>
</dbReference>
<dbReference type="InterPro" id="IPR001789">
    <property type="entry name" value="Sig_transdc_resp-reg_receiver"/>
</dbReference>
<feature type="modified residue" description="4-aspartylphosphate" evidence="10">
    <location>
        <position position="54"/>
    </location>
</feature>
<dbReference type="PROSITE" id="PS51755">
    <property type="entry name" value="OMPR_PHOB"/>
    <property type="match status" value="1"/>
</dbReference>
<feature type="domain" description="OmpR/PhoB-type" evidence="13">
    <location>
        <begin position="130"/>
        <end position="229"/>
    </location>
</feature>
<dbReference type="GO" id="GO:0000156">
    <property type="term" value="F:phosphorelay response regulator activity"/>
    <property type="evidence" value="ECO:0007669"/>
    <property type="project" value="TreeGrafter"/>
</dbReference>